<dbReference type="EMBL" id="JAAPAO010000026">
    <property type="protein sequence ID" value="KAF4676890.1"/>
    <property type="molecule type" value="Genomic_DNA"/>
</dbReference>
<keyword evidence="3" id="KW-1185">Reference proteome</keyword>
<evidence type="ECO:0000256" key="1">
    <source>
        <dbReference type="SAM" id="MobiDB-lite"/>
    </source>
</evidence>
<protein>
    <submittedName>
        <fullName evidence="2">Uncharacterized protein</fullName>
    </submittedName>
</protein>
<dbReference type="AlphaFoldDB" id="A0A7J6N0A8"/>
<organism evidence="2 3">
    <name type="scientific">Perkinsus chesapeaki</name>
    <name type="common">Clam parasite</name>
    <name type="synonym">Perkinsus andrewsi</name>
    <dbReference type="NCBI Taxonomy" id="330153"/>
    <lineage>
        <taxon>Eukaryota</taxon>
        <taxon>Sar</taxon>
        <taxon>Alveolata</taxon>
        <taxon>Perkinsozoa</taxon>
        <taxon>Perkinsea</taxon>
        <taxon>Perkinsida</taxon>
        <taxon>Perkinsidae</taxon>
        <taxon>Perkinsus</taxon>
    </lineage>
</organism>
<dbReference type="Proteomes" id="UP000591131">
    <property type="component" value="Unassembled WGS sequence"/>
</dbReference>
<evidence type="ECO:0000313" key="3">
    <source>
        <dbReference type="Proteomes" id="UP000591131"/>
    </source>
</evidence>
<proteinExistence type="predicted"/>
<reference evidence="2 3" key="1">
    <citation type="submission" date="2020-04" db="EMBL/GenBank/DDBJ databases">
        <title>Perkinsus chesapeaki whole genome sequence.</title>
        <authorList>
            <person name="Bogema D.R."/>
        </authorList>
    </citation>
    <scope>NUCLEOTIDE SEQUENCE [LARGE SCALE GENOMIC DNA]</scope>
    <source>
        <strain evidence="2">ATCC PRA-425</strain>
    </source>
</reference>
<sequence length="180" mass="19475">MSVLPSKLEFASAEELLALLPNLTALWDDLMYPPSGLVHHRTLKHDDARVEGIAHGYTDFGTAGDPLYRSSPLVTPTRIRSPQSPGIPELPNLDGKAFNGGSWEFTSNLNGARISNGGSALMAPSIAQLTISERTTHRSALLERRRAQQKASKASMSRGDSADWERLSQFSMPGWTSSGG</sequence>
<gene>
    <name evidence="2" type="ORF">FOL47_004593</name>
</gene>
<comment type="caution">
    <text evidence="2">The sequence shown here is derived from an EMBL/GenBank/DDBJ whole genome shotgun (WGS) entry which is preliminary data.</text>
</comment>
<accession>A0A7J6N0A8</accession>
<feature type="region of interest" description="Disordered" evidence="1">
    <location>
        <begin position="146"/>
        <end position="180"/>
    </location>
</feature>
<evidence type="ECO:0000313" key="2">
    <source>
        <dbReference type="EMBL" id="KAF4676890.1"/>
    </source>
</evidence>
<name>A0A7J6N0A8_PERCH</name>
<feature type="compositionally biased region" description="Polar residues" evidence="1">
    <location>
        <begin position="168"/>
        <end position="180"/>
    </location>
</feature>